<dbReference type="Proteomes" id="UP000198583">
    <property type="component" value="Unassembled WGS sequence"/>
</dbReference>
<evidence type="ECO:0000256" key="1">
    <source>
        <dbReference type="SAM" id="MobiDB-lite"/>
    </source>
</evidence>
<evidence type="ECO:0000313" key="3">
    <source>
        <dbReference type="Proteomes" id="UP000198583"/>
    </source>
</evidence>
<dbReference type="RefSeq" id="WP_218164639.1">
    <property type="nucleotide sequence ID" value="NZ_FOYL01000010.1"/>
</dbReference>
<dbReference type="EMBL" id="FOYL01000010">
    <property type="protein sequence ID" value="SFR27143.1"/>
    <property type="molecule type" value="Genomic_DNA"/>
</dbReference>
<organism evidence="2 3">
    <name type="scientific">Lentzea waywayandensis</name>
    <dbReference type="NCBI Taxonomy" id="84724"/>
    <lineage>
        <taxon>Bacteria</taxon>
        <taxon>Bacillati</taxon>
        <taxon>Actinomycetota</taxon>
        <taxon>Actinomycetes</taxon>
        <taxon>Pseudonocardiales</taxon>
        <taxon>Pseudonocardiaceae</taxon>
        <taxon>Lentzea</taxon>
    </lineage>
</organism>
<reference evidence="3" key="1">
    <citation type="submission" date="2016-10" db="EMBL/GenBank/DDBJ databases">
        <authorList>
            <person name="Varghese N."/>
            <person name="Submissions S."/>
        </authorList>
    </citation>
    <scope>NUCLEOTIDE SEQUENCE [LARGE SCALE GENOMIC DNA]</scope>
    <source>
        <strain evidence="3">DSM 44232</strain>
    </source>
</reference>
<dbReference type="STRING" id="84724.SAMN04488564_110345"/>
<keyword evidence="3" id="KW-1185">Reference proteome</keyword>
<feature type="region of interest" description="Disordered" evidence="1">
    <location>
        <begin position="255"/>
        <end position="285"/>
    </location>
</feature>
<sequence>MNTSEWSAGENSPLLLMRFEPQVLTEEFGIVFTEDVDELGPLKLAVLERSFGTMGLVRYVDSSMRGTAVYVDEAADLELAHRAVVSEFGLTGQDISWAARTAGLLNAVRDNARLREVLASFGFDVSRAGVRGTASIESGLPLEPLAGDFAGGRFYLCGDAEWERQVLYASAEGQAGLIASSLREALQLVIGLPSWQDCLTCAGGVRIDLTADAAEASELLSLDLPPQDVLLNRLHAAVARSAPEFVFRDETGEYEGLDGSSLPETSPKTGGHVGYGRREASGTIQ</sequence>
<accession>A0A1I6FBF4</accession>
<evidence type="ECO:0000313" key="2">
    <source>
        <dbReference type="EMBL" id="SFR27143.1"/>
    </source>
</evidence>
<protein>
    <submittedName>
        <fullName evidence="2">Uncharacterized protein</fullName>
    </submittedName>
</protein>
<gene>
    <name evidence="2" type="ORF">SAMN04488564_110345</name>
</gene>
<proteinExistence type="predicted"/>
<feature type="compositionally biased region" description="Basic and acidic residues" evidence="1">
    <location>
        <begin position="276"/>
        <end position="285"/>
    </location>
</feature>
<dbReference type="AlphaFoldDB" id="A0A1I6FBF4"/>
<name>A0A1I6FBF4_9PSEU</name>